<dbReference type="AlphaFoldDB" id="A0A318HW07"/>
<dbReference type="PANTHER" id="PTHR45947">
    <property type="entry name" value="SULFOQUINOVOSYL TRANSFERASE SQD2"/>
    <property type="match status" value="1"/>
</dbReference>
<dbReference type="GO" id="GO:0016758">
    <property type="term" value="F:hexosyltransferase activity"/>
    <property type="evidence" value="ECO:0007669"/>
    <property type="project" value="TreeGrafter"/>
</dbReference>
<dbReference type="OrthoDB" id="9790710at2"/>
<accession>A0A318HW07</accession>
<dbReference type="Proteomes" id="UP000248314">
    <property type="component" value="Unassembled WGS sequence"/>
</dbReference>
<dbReference type="STRING" id="1122991.GCA_000613445_01118"/>
<dbReference type="InterPro" id="IPR028098">
    <property type="entry name" value="Glyco_trans_4-like_N"/>
</dbReference>
<dbReference type="EMBL" id="QJJX01000028">
    <property type="protein sequence ID" value="PXX20870.1"/>
    <property type="molecule type" value="Genomic_DNA"/>
</dbReference>
<evidence type="ECO:0000313" key="4">
    <source>
        <dbReference type="Proteomes" id="UP000248314"/>
    </source>
</evidence>
<dbReference type="SUPFAM" id="SSF53756">
    <property type="entry name" value="UDP-Glycosyltransferase/glycogen phosphorylase"/>
    <property type="match status" value="1"/>
</dbReference>
<feature type="domain" description="Glycosyl transferase family 1" evidence="1">
    <location>
        <begin position="197"/>
        <end position="351"/>
    </location>
</feature>
<keyword evidence="3" id="KW-0808">Transferase</keyword>
<keyword evidence="4" id="KW-1185">Reference proteome</keyword>
<comment type="caution">
    <text evidence="3">The sequence shown here is derived from an EMBL/GenBank/DDBJ whole genome shotgun (WGS) entry which is preliminary data.</text>
</comment>
<dbReference type="Gene3D" id="3.40.50.2000">
    <property type="entry name" value="Glycogen Phosphorylase B"/>
    <property type="match status" value="2"/>
</dbReference>
<dbReference type="CDD" id="cd03808">
    <property type="entry name" value="GT4_CapM-like"/>
    <property type="match status" value="1"/>
</dbReference>
<evidence type="ECO:0000259" key="1">
    <source>
        <dbReference type="Pfam" id="PF00534"/>
    </source>
</evidence>
<dbReference type="Pfam" id="PF13439">
    <property type="entry name" value="Glyco_transf_4"/>
    <property type="match status" value="1"/>
</dbReference>
<proteinExistence type="predicted"/>
<evidence type="ECO:0000313" key="3">
    <source>
        <dbReference type="EMBL" id="PXX20870.1"/>
    </source>
</evidence>
<feature type="domain" description="Glycosyltransferase subfamily 4-like N-terminal" evidence="2">
    <location>
        <begin position="27"/>
        <end position="167"/>
    </location>
</feature>
<gene>
    <name evidence="3" type="ORF">EJ73_02122</name>
</gene>
<sequence>MKHNDKHILHVVNIYFVIPYFLGGQFEYFRELGYELNVVCSESPYLAPYAQQHHFGYREIPILRSINPIQDFKSIRQICRYIKETQTGIVVGHTPKGGLLSMVAAWLMRVPKRVYFRHGLVYQTSTGIKRFILMSVDRLASLLATKIVCVSPSVLEESIKDKLAPARKQIVLGKGTCSGVDTQGKFNPQNIDPTKMAEFRSKWGINETDWVVGYTGRLVRDKGIIELVDAFQLIKANNPRLKLLLVGMFEERDALPQEVQDRIKNDPQIVFTDFQNEDMEYFYAMMNVYVLMSYREGFPTGTLEAQSMGVPVITTRVTGCCDSIVDGQTGVFVNRTPQQLAQVIEEMYKGERSFSKEQVRSWVTLNFDNLRVWEEIKLLYAPSSKA</sequence>
<organism evidence="3 4">
    <name type="scientific">Hoylesella shahii DSM 15611 = JCM 12083</name>
    <dbReference type="NCBI Taxonomy" id="1122991"/>
    <lineage>
        <taxon>Bacteria</taxon>
        <taxon>Pseudomonadati</taxon>
        <taxon>Bacteroidota</taxon>
        <taxon>Bacteroidia</taxon>
        <taxon>Bacteroidales</taxon>
        <taxon>Prevotellaceae</taxon>
        <taxon>Hoylesella</taxon>
    </lineage>
</organism>
<dbReference type="Pfam" id="PF00534">
    <property type="entry name" value="Glycos_transf_1"/>
    <property type="match status" value="1"/>
</dbReference>
<dbReference type="InterPro" id="IPR001296">
    <property type="entry name" value="Glyco_trans_1"/>
</dbReference>
<protein>
    <submittedName>
        <fullName evidence="3">Glycosyltransferase involved in cell wall biosynthesis</fullName>
    </submittedName>
</protein>
<dbReference type="RefSeq" id="WP_025816678.1">
    <property type="nucleotide sequence ID" value="NZ_BAIZ01000029.1"/>
</dbReference>
<evidence type="ECO:0000259" key="2">
    <source>
        <dbReference type="Pfam" id="PF13439"/>
    </source>
</evidence>
<dbReference type="PANTHER" id="PTHR45947:SF3">
    <property type="entry name" value="SULFOQUINOVOSYL TRANSFERASE SQD2"/>
    <property type="match status" value="1"/>
</dbReference>
<reference evidence="3 4" key="1">
    <citation type="submission" date="2018-05" db="EMBL/GenBank/DDBJ databases">
        <title>Genomic Encyclopedia of Type Strains, Phase I: the one thousand microbial genomes (KMG-I) project.</title>
        <authorList>
            <person name="Kyrpides N."/>
        </authorList>
    </citation>
    <scope>NUCLEOTIDE SEQUENCE [LARGE SCALE GENOMIC DNA]</scope>
    <source>
        <strain evidence="3 4">DSM 15611</strain>
    </source>
</reference>
<name>A0A318HW07_9BACT</name>
<dbReference type="InterPro" id="IPR050194">
    <property type="entry name" value="Glycosyltransferase_grp1"/>
</dbReference>